<dbReference type="EMBL" id="JAZGLY010000002">
    <property type="protein sequence ID" value="MEE6186667.1"/>
    <property type="molecule type" value="Genomic_DNA"/>
</dbReference>
<evidence type="ECO:0008006" key="3">
    <source>
        <dbReference type="Google" id="ProtNLM"/>
    </source>
</evidence>
<dbReference type="Proteomes" id="UP001357452">
    <property type="component" value="Unassembled WGS sequence"/>
</dbReference>
<organism evidence="1 2">
    <name type="scientific">Niabella digestorum</name>
    <dbReference type="NCBI Taxonomy" id="3117701"/>
    <lineage>
        <taxon>Bacteria</taxon>
        <taxon>Pseudomonadati</taxon>
        <taxon>Bacteroidota</taxon>
        <taxon>Chitinophagia</taxon>
        <taxon>Chitinophagales</taxon>
        <taxon>Chitinophagaceae</taxon>
        <taxon>Niabella</taxon>
    </lineage>
</organism>
<keyword evidence="2" id="KW-1185">Reference proteome</keyword>
<comment type="caution">
    <text evidence="1">The sequence shown here is derived from an EMBL/GenBank/DDBJ whole genome shotgun (WGS) entry which is preliminary data.</text>
</comment>
<reference evidence="1 2" key="1">
    <citation type="submission" date="2024-01" db="EMBL/GenBank/DDBJ databases">
        <title>Niabella digestum sp. nov., isolated from waste digestion system.</title>
        <authorList>
            <person name="Zhang L."/>
        </authorList>
    </citation>
    <scope>NUCLEOTIDE SEQUENCE [LARGE SCALE GENOMIC DNA]</scope>
    <source>
        <strain evidence="1 2">A18</strain>
    </source>
</reference>
<name>A0ABU7RF83_9BACT</name>
<evidence type="ECO:0000313" key="2">
    <source>
        <dbReference type="Proteomes" id="UP001357452"/>
    </source>
</evidence>
<proteinExistence type="predicted"/>
<evidence type="ECO:0000313" key="1">
    <source>
        <dbReference type="EMBL" id="MEE6186667.1"/>
    </source>
</evidence>
<gene>
    <name evidence="1" type="ORF">V2H41_05210</name>
</gene>
<dbReference type="RefSeq" id="WP_330974074.1">
    <property type="nucleotide sequence ID" value="NZ_JAZGLY010000002.1"/>
</dbReference>
<protein>
    <recommendedName>
        <fullName evidence="3">Outer membrane protein beta-barrel domain-containing protein</fullName>
    </recommendedName>
</protein>
<accession>A0ABU7RF83</accession>
<sequence length="207" mass="22795">MSIVRYLLIGCIVFFCINVASAQIRTKQEKGYFNITNLAEIQYLQSLDSSSLEDGLAYVKTFGYSVSTINGFFVNNHLSIGVGVGLQTSRYKAFAGSSTTDSAIASGYFGKNHNITLLPVFADFRYYPFNYRNDVMFLLNVGYAPLLKINYKADKPHLNGGPFIKLGAGYKFEISEFVSFAPAINFNAQRFGDNTVLGGGIALGLMF</sequence>